<accession>A0AB39RUX9</accession>
<organism evidence="1">
    <name type="scientific">Streptomyces sp. R41</name>
    <dbReference type="NCBI Taxonomy" id="3238632"/>
    <lineage>
        <taxon>Bacteria</taxon>
        <taxon>Bacillati</taxon>
        <taxon>Actinomycetota</taxon>
        <taxon>Actinomycetes</taxon>
        <taxon>Kitasatosporales</taxon>
        <taxon>Streptomycetaceae</taxon>
        <taxon>Streptomyces</taxon>
    </lineage>
</organism>
<dbReference type="AlphaFoldDB" id="A0AB39RUX9"/>
<dbReference type="RefSeq" id="WP_369251361.1">
    <property type="nucleotide sequence ID" value="NZ_CP163443.1"/>
</dbReference>
<proteinExistence type="predicted"/>
<protein>
    <submittedName>
        <fullName evidence="1">Uncharacterized protein</fullName>
    </submittedName>
</protein>
<gene>
    <name evidence="1" type="ORF">AB5J53_45120</name>
</gene>
<sequence>MSTSAATVPAWLAPGVRETFRALPAERTPGGDSKRWLNDLIASGRYIEDVYAAG</sequence>
<evidence type="ECO:0000313" key="1">
    <source>
        <dbReference type="EMBL" id="XDQ58308.1"/>
    </source>
</evidence>
<dbReference type="EMBL" id="CP163443">
    <property type="protein sequence ID" value="XDQ58308.1"/>
    <property type="molecule type" value="Genomic_DNA"/>
</dbReference>
<reference evidence="1" key="1">
    <citation type="submission" date="2024-07" db="EMBL/GenBank/DDBJ databases">
        <authorList>
            <person name="Yu S.T."/>
        </authorList>
    </citation>
    <scope>NUCLEOTIDE SEQUENCE</scope>
    <source>
        <strain evidence="1">R41</strain>
    </source>
</reference>
<name>A0AB39RUX9_9ACTN</name>